<dbReference type="Gene3D" id="3.30.1540.10">
    <property type="entry name" value="formyl-coa transferase, domain 3"/>
    <property type="match status" value="1"/>
</dbReference>
<dbReference type="InterPro" id="IPR003673">
    <property type="entry name" value="CoA-Trfase_fam_III"/>
</dbReference>
<dbReference type="Pfam" id="PF02515">
    <property type="entry name" value="CoA_transf_3"/>
    <property type="match status" value="1"/>
</dbReference>
<dbReference type="EMBL" id="JBHSDU010000014">
    <property type="protein sequence ID" value="MFC4312271.1"/>
    <property type="molecule type" value="Genomic_DNA"/>
</dbReference>
<dbReference type="InterPro" id="IPR050483">
    <property type="entry name" value="CoA-transferase_III_domain"/>
</dbReference>
<comment type="caution">
    <text evidence="2">The sequence shown here is derived from an EMBL/GenBank/DDBJ whole genome shotgun (WGS) entry which is preliminary data.</text>
</comment>
<dbReference type="RefSeq" id="WP_380601507.1">
    <property type="nucleotide sequence ID" value="NZ_JBHSDU010000014.1"/>
</dbReference>
<gene>
    <name evidence="2" type="ORF">ACFPN2_24530</name>
</gene>
<sequence>MDLDGLTVVSVEQAVAAPLASGLLAQAGARVLKVERPEGDFARNYDRDVAGLSAYFVWLNAGKESLCVDLREDRGRKLLASLIAAADVFIQNLKPGALARRGFDSAALRARHPQLITCDITGFGATGPCAGLKAYDLVVQGEVGLCAITGSTEPARVGISICDIAAGVTAHTAILQALFARTRSKRGRGIQVSLFDSLAQWMSVPLLQYLYGGRTSQRLGVAHPTIAPYGVFACADGVKLILSVQNDREWSTFAATFLQQPGLGTDQRFHDNTARVTNRPTVDAIVAEACARLSYAEASRRLGELEIAHGRLNSLADAAAHPHLRTVSVETPNGTVRVVAPAAIVSDDATNVPLRVPARGQHTHAIEQEFAQGRRC</sequence>
<organism evidence="2 3">
    <name type="scientific">Steroidobacter flavus</name>
    <dbReference type="NCBI Taxonomy" id="1842136"/>
    <lineage>
        <taxon>Bacteria</taxon>
        <taxon>Pseudomonadati</taxon>
        <taxon>Pseudomonadota</taxon>
        <taxon>Gammaproteobacteria</taxon>
        <taxon>Steroidobacterales</taxon>
        <taxon>Steroidobacteraceae</taxon>
        <taxon>Steroidobacter</taxon>
    </lineage>
</organism>
<dbReference type="Gene3D" id="3.40.50.10540">
    <property type="entry name" value="Crotonobetainyl-coa:carnitine coa-transferase, domain 1"/>
    <property type="match status" value="1"/>
</dbReference>
<dbReference type="InterPro" id="IPR044855">
    <property type="entry name" value="CoA-Trfase_III_dom3_sf"/>
</dbReference>
<dbReference type="GO" id="GO:0016740">
    <property type="term" value="F:transferase activity"/>
    <property type="evidence" value="ECO:0007669"/>
    <property type="project" value="UniProtKB-KW"/>
</dbReference>
<dbReference type="Proteomes" id="UP001595904">
    <property type="component" value="Unassembled WGS sequence"/>
</dbReference>
<accession>A0ABV8SXD2</accession>
<keyword evidence="1 2" id="KW-0808">Transferase</keyword>
<dbReference type="PANTHER" id="PTHR48207:SF3">
    <property type="entry name" value="SUCCINATE--HYDROXYMETHYLGLUTARATE COA-TRANSFERASE"/>
    <property type="match status" value="1"/>
</dbReference>
<evidence type="ECO:0000313" key="2">
    <source>
        <dbReference type="EMBL" id="MFC4312271.1"/>
    </source>
</evidence>
<evidence type="ECO:0000313" key="3">
    <source>
        <dbReference type="Proteomes" id="UP001595904"/>
    </source>
</evidence>
<keyword evidence="3" id="KW-1185">Reference proteome</keyword>
<dbReference type="SUPFAM" id="SSF89796">
    <property type="entry name" value="CoA-transferase family III (CaiB/BaiF)"/>
    <property type="match status" value="1"/>
</dbReference>
<evidence type="ECO:0000256" key="1">
    <source>
        <dbReference type="ARBA" id="ARBA00022679"/>
    </source>
</evidence>
<proteinExistence type="predicted"/>
<reference evidence="3" key="1">
    <citation type="journal article" date="2019" name="Int. J. Syst. Evol. Microbiol.">
        <title>The Global Catalogue of Microorganisms (GCM) 10K type strain sequencing project: providing services to taxonomists for standard genome sequencing and annotation.</title>
        <authorList>
            <consortium name="The Broad Institute Genomics Platform"/>
            <consortium name="The Broad Institute Genome Sequencing Center for Infectious Disease"/>
            <person name="Wu L."/>
            <person name="Ma J."/>
        </authorList>
    </citation>
    <scope>NUCLEOTIDE SEQUENCE [LARGE SCALE GENOMIC DNA]</scope>
    <source>
        <strain evidence="3">CGMCC 1.10759</strain>
    </source>
</reference>
<name>A0ABV8SXD2_9GAMM</name>
<protein>
    <submittedName>
        <fullName evidence="2">CaiB/BaiF CoA transferase family protein</fullName>
    </submittedName>
</protein>
<dbReference type="InterPro" id="IPR023606">
    <property type="entry name" value="CoA-Trfase_III_dom_1_sf"/>
</dbReference>
<dbReference type="PANTHER" id="PTHR48207">
    <property type="entry name" value="SUCCINATE--HYDROXYMETHYLGLUTARATE COA-TRANSFERASE"/>
    <property type="match status" value="1"/>
</dbReference>